<proteinExistence type="predicted"/>
<evidence type="ECO:0000256" key="1">
    <source>
        <dbReference type="SAM" id="MobiDB-lite"/>
    </source>
</evidence>
<feature type="region of interest" description="Disordered" evidence="1">
    <location>
        <begin position="70"/>
        <end position="120"/>
    </location>
</feature>
<protein>
    <submittedName>
        <fullName evidence="2">Uncharacterized protein</fullName>
    </submittedName>
</protein>
<dbReference type="EMBL" id="DS028103">
    <property type="protein sequence ID" value="KMP02478.1"/>
    <property type="molecule type" value="Genomic_DNA"/>
</dbReference>
<dbReference type="Proteomes" id="UP000054565">
    <property type="component" value="Unassembled WGS sequence"/>
</dbReference>
<name>A0A0J6Y722_COCIT</name>
<organism evidence="2 3">
    <name type="scientific">Coccidioides immitis RMSCC 2394</name>
    <dbReference type="NCBI Taxonomy" id="404692"/>
    <lineage>
        <taxon>Eukaryota</taxon>
        <taxon>Fungi</taxon>
        <taxon>Dikarya</taxon>
        <taxon>Ascomycota</taxon>
        <taxon>Pezizomycotina</taxon>
        <taxon>Eurotiomycetes</taxon>
        <taxon>Eurotiomycetidae</taxon>
        <taxon>Onygenales</taxon>
        <taxon>Onygenaceae</taxon>
        <taxon>Coccidioides</taxon>
    </lineage>
</organism>
<sequence>MTHWNRDHTPYPQDSKFYSLLGIMHQYPAAFRLFRAHCRKYLPLQAQNQKQPRHIRTYEWDIRHATRLQSPVPQTRHAMEEGAEEGLQGHEDEDEEREGEHEELQTQLHMHQLLHLKSTG</sequence>
<evidence type="ECO:0000313" key="2">
    <source>
        <dbReference type="EMBL" id="KMP02478.1"/>
    </source>
</evidence>
<gene>
    <name evidence="2" type="ORF">CIRG_10301</name>
</gene>
<evidence type="ECO:0000313" key="3">
    <source>
        <dbReference type="Proteomes" id="UP000054565"/>
    </source>
</evidence>
<accession>A0A0J6Y722</accession>
<reference evidence="3" key="1">
    <citation type="journal article" date="2010" name="Genome Res.">
        <title>Population genomic sequencing of Coccidioides fungi reveals recent hybridization and transposon control.</title>
        <authorList>
            <person name="Neafsey D.E."/>
            <person name="Barker B.M."/>
            <person name="Sharpton T.J."/>
            <person name="Stajich J.E."/>
            <person name="Park D.J."/>
            <person name="Whiston E."/>
            <person name="Hung C.-Y."/>
            <person name="McMahan C."/>
            <person name="White J."/>
            <person name="Sykes S."/>
            <person name="Heiman D."/>
            <person name="Young S."/>
            <person name="Zeng Q."/>
            <person name="Abouelleil A."/>
            <person name="Aftuck L."/>
            <person name="Bessette D."/>
            <person name="Brown A."/>
            <person name="FitzGerald M."/>
            <person name="Lui A."/>
            <person name="Macdonald J.P."/>
            <person name="Priest M."/>
            <person name="Orbach M.J."/>
            <person name="Galgiani J.N."/>
            <person name="Kirkland T.N."/>
            <person name="Cole G.T."/>
            <person name="Birren B.W."/>
            <person name="Henn M.R."/>
            <person name="Taylor J.W."/>
            <person name="Rounsley S.D."/>
        </authorList>
    </citation>
    <scope>NUCLEOTIDE SEQUENCE [LARGE SCALE GENOMIC DNA]</scope>
    <source>
        <strain evidence="3">RMSCC 2394</strain>
    </source>
</reference>
<dbReference type="AlphaFoldDB" id="A0A0J6Y722"/>
<feature type="compositionally biased region" description="Low complexity" evidence="1">
    <location>
        <begin position="105"/>
        <end position="120"/>
    </location>
</feature>